<organism evidence="4 5">
    <name type="scientific">Fibrobacter intestinalis</name>
    <dbReference type="NCBI Taxonomy" id="28122"/>
    <lineage>
        <taxon>Bacteria</taxon>
        <taxon>Pseudomonadati</taxon>
        <taxon>Fibrobacterota</taxon>
        <taxon>Fibrobacteria</taxon>
        <taxon>Fibrobacterales</taxon>
        <taxon>Fibrobacteraceae</taxon>
        <taxon>Fibrobacter</taxon>
    </lineage>
</organism>
<accession>A0A1T4JSG2</accession>
<dbReference type="Pfam" id="PF04397">
    <property type="entry name" value="LytTR"/>
    <property type="match status" value="1"/>
</dbReference>
<dbReference type="GO" id="GO:0000156">
    <property type="term" value="F:phosphorelay response regulator activity"/>
    <property type="evidence" value="ECO:0007669"/>
    <property type="project" value="InterPro"/>
</dbReference>
<reference evidence="4 5" key="1">
    <citation type="submission" date="2017-02" db="EMBL/GenBank/DDBJ databases">
        <authorList>
            <person name="Peterson S.W."/>
        </authorList>
    </citation>
    <scope>NUCLEOTIDE SEQUENCE [LARGE SCALE GENOMIC DNA]</scope>
    <source>
        <strain evidence="4 5">ATCC 43854</strain>
    </source>
</reference>
<evidence type="ECO:0000313" key="4">
    <source>
        <dbReference type="EMBL" id="SJZ33140.1"/>
    </source>
</evidence>
<dbReference type="SUPFAM" id="SSF52172">
    <property type="entry name" value="CheY-like"/>
    <property type="match status" value="1"/>
</dbReference>
<sequence>MDCSNPSKKDIAVNYIKAMQFKTLIVDDEPLARMRMRKLLEPYADLVTIAGEAATGEEAVNLIRQIHPDLVFLDIQMPDKNGFDVLKEVDAEEDPLIVFTTAYDEYALKAFAEYTIDYLLKPIEEERLQVCMDKVRRLGGILGGSVDTEEDMQRLLNRSPSDQQTYLRRIQAKIGDRTIVIPIENIFRFQSEEKYTTVYASNGKFIISTPLIELEKRLDPAQFVRVHRAHLIAIDAITEYQRLPNGHFTIKLHDKDLSVIPVSRNFVSNLHSL</sequence>
<gene>
    <name evidence="4" type="ORF">SAMN02745108_00088</name>
</gene>
<evidence type="ECO:0000259" key="2">
    <source>
        <dbReference type="PROSITE" id="PS50110"/>
    </source>
</evidence>
<dbReference type="InterPro" id="IPR001789">
    <property type="entry name" value="Sig_transdc_resp-reg_receiver"/>
</dbReference>
<dbReference type="SMART" id="SM00448">
    <property type="entry name" value="REC"/>
    <property type="match status" value="1"/>
</dbReference>
<dbReference type="PANTHER" id="PTHR37299">
    <property type="entry name" value="TRANSCRIPTIONAL REGULATOR-RELATED"/>
    <property type="match status" value="1"/>
</dbReference>
<dbReference type="Proteomes" id="UP000190449">
    <property type="component" value="Unassembled WGS sequence"/>
</dbReference>
<dbReference type="PANTHER" id="PTHR37299:SF1">
    <property type="entry name" value="STAGE 0 SPORULATION PROTEIN A HOMOLOG"/>
    <property type="match status" value="1"/>
</dbReference>
<dbReference type="PROSITE" id="PS50110">
    <property type="entry name" value="RESPONSE_REGULATORY"/>
    <property type="match status" value="1"/>
</dbReference>
<dbReference type="AlphaFoldDB" id="A0A1T4JSG2"/>
<evidence type="ECO:0000256" key="1">
    <source>
        <dbReference type="PROSITE-ProRule" id="PRU00169"/>
    </source>
</evidence>
<evidence type="ECO:0000313" key="5">
    <source>
        <dbReference type="Proteomes" id="UP000190449"/>
    </source>
</evidence>
<dbReference type="GO" id="GO:0003677">
    <property type="term" value="F:DNA binding"/>
    <property type="evidence" value="ECO:0007669"/>
    <property type="project" value="InterPro"/>
</dbReference>
<proteinExistence type="predicted"/>
<dbReference type="Gene3D" id="2.40.50.1020">
    <property type="entry name" value="LytTr DNA-binding domain"/>
    <property type="match status" value="1"/>
</dbReference>
<protein>
    <submittedName>
        <fullName evidence="4">Two component transcriptional regulator, LytTR family</fullName>
    </submittedName>
</protein>
<feature type="modified residue" description="4-aspartylphosphate" evidence="1">
    <location>
        <position position="74"/>
    </location>
</feature>
<dbReference type="InterPro" id="IPR011006">
    <property type="entry name" value="CheY-like_superfamily"/>
</dbReference>
<name>A0A1T4JSG2_9BACT</name>
<feature type="domain" description="Response regulatory" evidence="2">
    <location>
        <begin position="22"/>
        <end position="136"/>
    </location>
</feature>
<evidence type="ECO:0000259" key="3">
    <source>
        <dbReference type="PROSITE" id="PS50930"/>
    </source>
</evidence>
<feature type="domain" description="HTH LytTR-type" evidence="3">
    <location>
        <begin position="170"/>
        <end position="273"/>
    </location>
</feature>
<dbReference type="STRING" id="28122.SAMN02745108_00088"/>
<dbReference type="Pfam" id="PF00072">
    <property type="entry name" value="Response_reg"/>
    <property type="match status" value="1"/>
</dbReference>
<dbReference type="Gene3D" id="3.40.50.2300">
    <property type="match status" value="1"/>
</dbReference>
<dbReference type="SMART" id="SM00850">
    <property type="entry name" value="LytTR"/>
    <property type="match status" value="1"/>
</dbReference>
<dbReference type="InterPro" id="IPR007492">
    <property type="entry name" value="LytTR_DNA-bd_dom"/>
</dbReference>
<dbReference type="InterPro" id="IPR046947">
    <property type="entry name" value="LytR-like"/>
</dbReference>
<dbReference type="EMBL" id="FUWU01000001">
    <property type="protein sequence ID" value="SJZ33140.1"/>
    <property type="molecule type" value="Genomic_DNA"/>
</dbReference>
<dbReference type="PROSITE" id="PS50930">
    <property type="entry name" value="HTH_LYTTR"/>
    <property type="match status" value="1"/>
</dbReference>
<keyword evidence="1" id="KW-0597">Phosphoprotein</keyword>